<feature type="domain" description="SET" evidence="11">
    <location>
        <begin position="440"/>
        <end position="895"/>
    </location>
</feature>
<feature type="domain" description="MBD" evidence="14">
    <location>
        <begin position="227"/>
        <end position="297"/>
    </location>
</feature>
<feature type="compositionally biased region" description="Basic and acidic residues" evidence="10">
    <location>
        <begin position="720"/>
        <end position="738"/>
    </location>
</feature>
<evidence type="ECO:0000313" key="15">
    <source>
        <dbReference type="EnsemblMetazoa" id="XP_030845159"/>
    </source>
</evidence>
<dbReference type="GO" id="GO:0003677">
    <property type="term" value="F:DNA binding"/>
    <property type="evidence" value="ECO:0007669"/>
    <property type="project" value="InterPro"/>
</dbReference>
<dbReference type="PANTHER" id="PTHR46024">
    <property type="entry name" value="HISTONE-LYSINE N-METHYLTRANSFERASE EGGLESS"/>
    <property type="match status" value="1"/>
</dbReference>
<keyword evidence="4" id="KW-0489">Methyltransferase</keyword>
<dbReference type="AlphaFoldDB" id="A0A7M7P381"/>
<reference evidence="16" key="1">
    <citation type="submission" date="2015-02" db="EMBL/GenBank/DDBJ databases">
        <title>Genome sequencing for Strongylocentrotus purpuratus.</title>
        <authorList>
            <person name="Murali S."/>
            <person name="Liu Y."/>
            <person name="Vee V."/>
            <person name="English A."/>
            <person name="Wang M."/>
            <person name="Skinner E."/>
            <person name="Han Y."/>
            <person name="Muzny D.M."/>
            <person name="Worley K.C."/>
            <person name="Gibbs R.A."/>
        </authorList>
    </citation>
    <scope>NUCLEOTIDE SEQUENCE</scope>
</reference>
<feature type="compositionally biased region" description="Basic and acidic residues" evidence="10">
    <location>
        <begin position="502"/>
        <end position="527"/>
    </location>
</feature>
<evidence type="ECO:0000259" key="12">
    <source>
        <dbReference type="PROSITE" id="PS50867"/>
    </source>
</evidence>
<dbReference type="PROSITE" id="PS50868">
    <property type="entry name" value="POST_SET"/>
    <property type="match status" value="1"/>
</dbReference>
<dbReference type="GO" id="GO:0005694">
    <property type="term" value="C:chromosome"/>
    <property type="evidence" value="ECO:0007669"/>
    <property type="project" value="UniProtKB-SubCell"/>
</dbReference>
<dbReference type="GO" id="GO:0046974">
    <property type="term" value="F:histone H3K9 methyltransferase activity"/>
    <property type="evidence" value="ECO:0000318"/>
    <property type="project" value="GO_Central"/>
</dbReference>
<dbReference type="Pfam" id="PF18358">
    <property type="entry name" value="Tudor_4"/>
    <property type="match status" value="1"/>
</dbReference>
<feature type="compositionally biased region" description="Basic and acidic residues" evidence="10">
    <location>
        <begin position="809"/>
        <end position="822"/>
    </location>
</feature>
<dbReference type="InterPro" id="IPR046341">
    <property type="entry name" value="SET_dom_sf"/>
</dbReference>
<dbReference type="InterPro" id="IPR051516">
    <property type="entry name" value="SETDB_methyltransferase"/>
</dbReference>
<dbReference type="GO" id="GO:0005634">
    <property type="term" value="C:nucleus"/>
    <property type="evidence" value="ECO:0000318"/>
    <property type="project" value="GO_Central"/>
</dbReference>
<dbReference type="GeneID" id="764341"/>
<dbReference type="CDD" id="cd21181">
    <property type="entry name" value="Tudor_SETDB1_rpt2"/>
    <property type="match status" value="1"/>
</dbReference>
<accession>A0A7M7P381</accession>
<dbReference type="Pfam" id="PF01429">
    <property type="entry name" value="MBD"/>
    <property type="match status" value="1"/>
</dbReference>
<dbReference type="SUPFAM" id="SSF54171">
    <property type="entry name" value="DNA-binding domain"/>
    <property type="match status" value="1"/>
</dbReference>
<dbReference type="PROSITE" id="PS50280">
    <property type="entry name" value="SET"/>
    <property type="match status" value="1"/>
</dbReference>
<dbReference type="SMART" id="SM00391">
    <property type="entry name" value="MBD"/>
    <property type="match status" value="1"/>
</dbReference>
<feature type="compositionally biased region" description="Low complexity" evidence="10">
    <location>
        <begin position="144"/>
        <end position="163"/>
    </location>
</feature>
<evidence type="ECO:0000256" key="6">
    <source>
        <dbReference type="ARBA" id="ARBA00022691"/>
    </source>
</evidence>
<feature type="domain" description="Post-SET" evidence="13">
    <location>
        <begin position="904"/>
        <end position="920"/>
    </location>
</feature>
<evidence type="ECO:0000256" key="5">
    <source>
        <dbReference type="ARBA" id="ARBA00022679"/>
    </source>
</evidence>
<keyword evidence="5" id="KW-0808">Transferase</keyword>
<dbReference type="GO" id="GO:0032259">
    <property type="term" value="P:methylation"/>
    <property type="evidence" value="ECO:0007669"/>
    <property type="project" value="UniProtKB-KW"/>
</dbReference>
<dbReference type="OrthoDB" id="5792673at2759"/>
<dbReference type="GO" id="GO:0008270">
    <property type="term" value="F:zinc ion binding"/>
    <property type="evidence" value="ECO:0007669"/>
    <property type="project" value="InterPro"/>
</dbReference>
<dbReference type="Gene3D" id="2.170.270.10">
    <property type="entry name" value="SET domain"/>
    <property type="match status" value="2"/>
</dbReference>
<dbReference type="Pfam" id="PF05033">
    <property type="entry name" value="Pre-SET"/>
    <property type="match status" value="1"/>
</dbReference>
<evidence type="ECO:0000259" key="14">
    <source>
        <dbReference type="PROSITE" id="PS50982"/>
    </source>
</evidence>
<dbReference type="FunCoup" id="A0A7M7P381">
    <property type="interactions" value="1947"/>
</dbReference>
<dbReference type="GO" id="GO:0070828">
    <property type="term" value="P:heterochromatin organization"/>
    <property type="evidence" value="ECO:0000318"/>
    <property type="project" value="GO_Central"/>
</dbReference>
<evidence type="ECO:0000256" key="8">
    <source>
        <dbReference type="ARBA" id="ARBA00022833"/>
    </source>
</evidence>
<dbReference type="InterPro" id="IPR001739">
    <property type="entry name" value="Methyl_CpG_DNA-bd"/>
</dbReference>
<keyword evidence="7" id="KW-0479">Metal-binding</keyword>
<protein>
    <submittedName>
        <fullName evidence="15">Uncharacterized protein</fullName>
    </submittedName>
</protein>
<dbReference type="OMA" id="IRAVTNC"/>
<dbReference type="Gene3D" id="3.30.890.10">
    <property type="entry name" value="Methyl-cpg-binding Protein 2, Chain A"/>
    <property type="match status" value="1"/>
</dbReference>
<feature type="compositionally biased region" description="Low complexity" evidence="10">
    <location>
        <begin position="704"/>
        <end position="719"/>
    </location>
</feature>
<dbReference type="EnsemblMetazoa" id="XM_030989299">
    <property type="protein sequence ID" value="XP_030845159"/>
    <property type="gene ID" value="LOC764341"/>
</dbReference>
<dbReference type="SMART" id="SM00468">
    <property type="entry name" value="PreSET"/>
    <property type="match status" value="1"/>
</dbReference>
<feature type="compositionally biased region" description="Polar residues" evidence="10">
    <location>
        <begin position="588"/>
        <end position="602"/>
    </location>
</feature>
<keyword evidence="9" id="KW-0539">Nucleus</keyword>
<dbReference type="SMART" id="SM00317">
    <property type="entry name" value="SET"/>
    <property type="match status" value="1"/>
</dbReference>
<dbReference type="PROSITE" id="PS50982">
    <property type="entry name" value="MBD"/>
    <property type="match status" value="1"/>
</dbReference>
<evidence type="ECO:0000259" key="11">
    <source>
        <dbReference type="PROSITE" id="PS50280"/>
    </source>
</evidence>
<keyword evidence="6" id="KW-0949">S-adenosyl-L-methionine</keyword>
<keyword evidence="16" id="KW-1185">Reference proteome</keyword>
<evidence type="ECO:0000256" key="7">
    <source>
        <dbReference type="ARBA" id="ARBA00022723"/>
    </source>
</evidence>
<dbReference type="InParanoid" id="A0A7M7P381"/>
<name>A0A7M7P381_STRPU</name>
<dbReference type="RefSeq" id="XP_030845159.1">
    <property type="nucleotide sequence ID" value="XM_030989299.1"/>
</dbReference>
<feature type="compositionally biased region" description="Basic residues" evidence="10">
    <location>
        <begin position="167"/>
        <end position="182"/>
    </location>
</feature>
<evidence type="ECO:0000256" key="2">
    <source>
        <dbReference type="ARBA" id="ARBA00004286"/>
    </source>
</evidence>
<feature type="compositionally biased region" description="Basic and acidic residues" evidence="10">
    <location>
        <begin position="654"/>
        <end position="664"/>
    </location>
</feature>
<feature type="region of interest" description="Disordered" evidence="10">
    <location>
        <begin position="502"/>
        <end position="826"/>
    </location>
</feature>
<dbReference type="Gene3D" id="2.30.30.140">
    <property type="match status" value="1"/>
</dbReference>
<dbReference type="InterPro" id="IPR003616">
    <property type="entry name" value="Post-SET_dom"/>
</dbReference>
<feature type="compositionally biased region" description="Polar residues" evidence="10">
    <location>
        <begin position="115"/>
        <end position="143"/>
    </location>
</feature>
<evidence type="ECO:0000256" key="1">
    <source>
        <dbReference type="ARBA" id="ARBA00004123"/>
    </source>
</evidence>
<dbReference type="PROSITE" id="PS50867">
    <property type="entry name" value="PRE_SET"/>
    <property type="match status" value="1"/>
</dbReference>
<feature type="domain" description="Pre-SET" evidence="12">
    <location>
        <begin position="365"/>
        <end position="437"/>
    </location>
</feature>
<dbReference type="InterPro" id="IPR007728">
    <property type="entry name" value="Pre-SET_dom"/>
</dbReference>
<dbReference type="Pfam" id="PF00856">
    <property type="entry name" value="SET"/>
    <property type="match status" value="1"/>
</dbReference>
<dbReference type="GO" id="GO:0010629">
    <property type="term" value="P:negative regulation of gene expression"/>
    <property type="evidence" value="ECO:0000318"/>
    <property type="project" value="GO_Central"/>
</dbReference>
<reference evidence="15" key="2">
    <citation type="submission" date="2021-01" db="UniProtKB">
        <authorList>
            <consortium name="EnsemblMetazoa"/>
        </authorList>
    </citation>
    <scope>IDENTIFICATION</scope>
</reference>
<organism evidence="15 16">
    <name type="scientific">Strongylocentrotus purpuratus</name>
    <name type="common">Purple sea urchin</name>
    <dbReference type="NCBI Taxonomy" id="7668"/>
    <lineage>
        <taxon>Eukaryota</taxon>
        <taxon>Metazoa</taxon>
        <taxon>Echinodermata</taxon>
        <taxon>Eleutherozoa</taxon>
        <taxon>Echinozoa</taxon>
        <taxon>Echinoidea</taxon>
        <taxon>Euechinoidea</taxon>
        <taxon>Echinacea</taxon>
        <taxon>Camarodonta</taxon>
        <taxon>Echinidea</taxon>
        <taxon>Strongylocentrotidae</taxon>
        <taxon>Strongylocentrotus</taxon>
    </lineage>
</organism>
<comment type="subcellular location">
    <subcellularLocation>
        <location evidence="2">Chromosome</location>
    </subcellularLocation>
    <subcellularLocation>
        <location evidence="1">Nucleus</location>
    </subcellularLocation>
</comment>
<feature type="compositionally biased region" description="Basic and acidic residues" evidence="10">
    <location>
        <begin position="675"/>
        <end position="684"/>
    </location>
</feature>
<dbReference type="KEGG" id="spu:764341"/>
<feature type="compositionally biased region" description="Basic and acidic residues" evidence="10">
    <location>
        <begin position="745"/>
        <end position="775"/>
    </location>
</feature>
<evidence type="ECO:0000256" key="3">
    <source>
        <dbReference type="ARBA" id="ARBA00022454"/>
    </source>
</evidence>
<dbReference type="SUPFAM" id="SSF82199">
    <property type="entry name" value="SET domain"/>
    <property type="match status" value="1"/>
</dbReference>
<evidence type="ECO:0000256" key="4">
    <source>
        <dbReference type="ARBA" id="ARBA00022603"/>
    </source>
</evidence>
<feature type="compositionally biased region" description="Basic and acidic residues" evidence="10">
    <location>
        <begin position="559"/>
        <end position="570"/>
    </location>
</feature>
<feature type="region of interest" description="Disordered" evidence="10">
    <location>
        <begin position="100"/>
        <end position="188"/>
    </location>
</feature>
<feature type="compositionally biased region" description="Low complexity" evidence="10">
    <location>
        <begin position="665"/>
        <end position="674"/>
    </location>
</feature>
<dbReference type="InterPro" id="IPR001214">
    <property type="entry name" value="SET_dom"/>
</dbReference>
<dbReference type="Proteomes" id="UP000007110">
    <property type="component" value="Unassembled WGS sequence"/>
</dbReference>
<feature type="compositionally biased region" description="Basic residues" evidence="10">
    <location>
        <begin position="784"/>
        <end position="795"/>
    </location>
</feature>
<dbReference type="CTD" id="9869"/>
<proteinExistence type="predicted"/>
<dbReference type="PANTHER" id="PTHR46024:SF1">
    <property type="entry name" value="HISTONE-LYSINE N-METHYLTRANSFERASE EGGLESS"/>
    <property type="match status" value="1"/>
</dbReference>
<evidence type="ECO:0000313" key="16">
    <source>
        <dbReference type="Proteomes" id="UP000007110"/>
    </source>
</evidence>
<keyword evidence="3" id="KW-0158">Chromosome</keyword>
<dbReference type="InterPro" id="IPR016177">
    <property type="entry name" value="DNA-bd_dom_sf"/>
</dbReference>
<evidence type="ECO:0000259" key="13">
    <source>
        <dbReference type="PROSITE" id="PS50868"/>
    </source>
</evidence>
<keyword evidence="8" id="KW-0862">Zinc</keyword>
<dbReference type="InterPro" id="IPR041292">
    <property type="entry name" value="Tudor_4"/>
</dbReference>
<evidence type="ECO:0000256" key="10">
    <source>
        <dbReference type="SAM" id="MobiDB-lite"/>
    </source>
</evidence>
<evidence type="ECO:0000256" key="9">
    <source>
        <dbReference type="ARBA" id="ARBA00023242"/>
    </source>
</evidence>
<sequence>MVNLKRDQVVTTEWNGKWWNARVLEVQGSLANMLFEATPSRGAETEWIYRGSTRLKPLLDLGDKKTAGINTVPTPDQLRHNLPYVEMTKVHSDHILPEQQIPQPKPTMLGRLNDPQGSAATSSSPYHFSQLLQQCAQQTTPTPSFAKKSSASVSGSTSSLYESSRSEHKKKKKKKNKHKDRRKERYEEDKLFEPETKLDLPATKERLRYMPHECRPICLGPIPQVVDHNQNPLLWPMDLGWVRELCKQGGSSYKRHVIYRTPCGKSLYSFDDISRYLKETRSEVLSVDRFTFAPHVHISFNQRRTRQNSRFYYMQLTDLSNGVEKVPVSCVNEYDTDEPPPLIYMTERQAVLRGTKVNTDPNFLICCDCTDNCSDATRCACRQLTIKASACNRDGKPRLDAGYKNRLLKDQFQTGIYECNDKCKCSKQCQNKVVQNGLSLRLQVFKTYDRGWGIRCLDDIPKGMFVCTYAGQIWDEEEANQKGKEHGDEYFAELDFIENVEGKKEGYESDVDPIDKDLSDKDSDDSNNKTQSSSDDDFQTAQSELSSDDSADIINPITDRPRDDLKESTNQKDQAGGTRLVLRRQSESTEQSQWSVSLASPNSKKEMTPPRGSLVMGSPEVKPNGQKAATIKYGYDPSPSKEILDQKQVAAFRQRREAEKEARAKQAAAGSSEAAKSEDKKTETKPAQSSGADQGDNDYDVEIVAVNSASLSAASSSSVKTEEDEKKLVVPMETDVKPDSSVSDSLRDLGLEETGETKEGNKTEDFKSEEKEKKPAKPKVTGPRARKSTNSRMRQRYLGNPGTSSEPTIAEKKEEEIEEKKPSHPSTRNLFGEEHCYVMDAKHMGNLGRYLNHSCRPNLFVQNVFVDSHDLRFPWVAFFAAQFIRAGSELNWDYMYEVGCVPGKEIKCLCKNAECRGRLL</sequence>